<keyword evidence="2" id="KW-1185">Reference proteome</keyword>
<comment type="caution">
    <text evidence="1">The sequence shown here is derived from an EMBL/GenBank/DDBJ whole genome shotgun (WGS) entry which is preliminary data.</text>
</comment>
<sequence length="74" mass="8597">MFSAKETPVKTPYKEQDFISLNISDNKIPLKLKNKGECLLCHIVWLKGSPQEIEIYLAFKCQKVEPSIRDIFLQ</sequence>
<evidence type="ECO:0000313" key="2">
    <source>
        <dbReference type="Proteomes" id="UP000789375"/>
    </source>
</evidence>
<protein>
    <submittedName>
        <fullName evidence="1">12310_t:CDS:1</fullName>
    </submittedName>
</protein>
<dbReference type="AlphaFoldDB" id="A0A9N9AX05"/>
<organism evidence="1 2">
    <name type="scientific">Funneliformis mosseae</name>
    <name type="common">Endomycorrhizal fungus</name>
    <name type="synonym">Glomus mosseae</name>
    <dbReference type="NCBI Taxonomy" id="27381"/>
    <lineage>
        <taxon>Eukaryota</taxon>
        <taxon>Fungi</taxon>
        <taxon>Fungi incertae sedis</taxon>
        <taxon>Mucoromycota</taxon>
        <taxon>Glomeromycotina</taxon>
        <taxon>Glomeromycetes</taxon>
        <taxon>Glomerales</taxon>
        <taxon>Glomeraceae</taxon>
        <taxon>Funneliformis</taxon>
    </lineage>
</organism>
<name>A0A9N9AX05_FUNMO</name>
<reference evidence="1" key="1">
    <citation type="submission" date="2021-06" db="EMBL/GenBank/DDBJ databases">
        <authorList>
            <person name="Kallberg Y."/>
            <person name="Tangrot J."/>
            <person name="Rosling A."/>
        </authorList>
    </citation>
    <scope>NUCLEOTIDE SEQUENCE</scope>
    <source>
        <strain evidence="1">87-6 pot B 2015</strain>
    </source>
</reference>
<proteinExistence type="predicted"/>
<evidence type="ECO:0000313" key="1">
    <source>
        <dbReference type="EMBL" id="CAG8548074.1"/>
    </source>
</evidence>
<accession>A0A9N9AX05</accession>
<dbReference type="EMBL" id="CAJVPP010001310">
    <property type="protein sequence ID" value="CAG8548074.1"/>
    <property type="molecule type" value="Genomic_DNA"/>
</dbReference>
<gene>
    <name evidence="1" type="ORF">FMOSSE_LOCUS6323</name>
</gene>
<dbReference type="Proteomes" id="UP000789375">
    <property type="component" value="Unassembled WGS sequence"/>
</dbReference>